<dbReference type="PANTHER" id="PTHR12872">
    <property type="entry name" value="ALPHA-N-ACETYLGLUCOSAMINIDASE"/>
    <property type="match status" value="1"/>
</dbReference>
<dbReference type="InterPro" id="IPR029018">
    <property type="entry name" value="Hex-like_dom2"/>
</dbReference>
<accession>A0A835H521</accession>
<protein>
    <submittedName>
        <fullName evidence="2">Uncharacterized protein</fullName>
    </submittedName>
</protein>
<comment type="caution">
    <text evidence="2">The sequence shown here is derived from an EMBL/GenBank/DDBJ whole genome shotgun (WGS) entry which is preliminary data.</text>
</comment>
<organism evidence="2 3">
    <name type="scientific">Coptis chinensis</name>
    <dbReference type="NCBI Taxonomy" id="261450"/>
    <lineage>
        <taxon>Eukaryota</taxon>
        <taxon>Viridiplantae</taxon>
        <taxon>Streptophyta</taxon>
        <taxon>Embryophyta</taxon>
        <taxon>Tracheophyta</taxon>
        <taxon>Spermatophyta</taxon>
        <taxon>Magnoliopsida</taxon>
        <taxon>Ranunculales</taxon>
        <taxon>Ranunculaceae</taxon>
        <taxon>Coptidoideae</taxon>
        <taxon>Coptis</taxon>
    </lineage>
</organism>
<dbReference type="PANTHER" id="PTHR12872:SF1">
    <property type="entry name" value="ALPHA-N-ACETYLGLUCOSAMINIDASE"/>
    <property type="match status" value="1"/>
</dbReference>
<dbReference type="InterPro" id="IPR007781">
    <property type="entry name" value="NAGLU"/>
</dbReference>
<evidence type="ECO:0000313" key="2">
    <source>
        <dbReference type="EMBL" id="KAF9592350.1"/>
    </source>
</evidence>
<proteinExistence type="predicted"/>
<dbReference type="EMBL" id="JADFTS010000008">
    <property type="protein sequence ID" value="KAF9592350.1"/>
    <property type="molecule type" value="Genomic_DNA"/>
</dbReference>
<dbReference type="OrthoDB" id="64736at2759"/>
<dbReference type="GO" id="GO:0016787">
    <property type="term" value="F:hydrolase activity"/>
    <property type="evidence" value="ECO:0007669"/>
    <property type="project" value="UniProtKB-KW"/>
</dbReference>
<gene>
    <name evidence="2" type="ORF">IFM89_014276</name>
</gene>
<reference evidence="2 3" key="1">
    <citation type="submission" date="2020-10" db="EMBL/GenBank/DDBJ databases">
        <title>The Coptis chinensis genome and diversification of protoberbering-type alkaloids.</title>
        <authorList>
            <person name="Wang B."/>
            <person name="Shu S."/>
            <person name="Song C."/>
            <person name="Liu Y."/>
        </authorList>
    </citation>
    <scope>NUCLEOTIDE SEQUENCE [LARGE SCALE GENOMIC DNA]</scope>
    <source>
        <strain evidence="2">HL-2020</strain>
        <tissue evidence="2">Leaf</tissue>
    </source>
</reference>
<dbReference type="AlphaFoldDB" id="A0A835H521"/>
<dbReference type="Proteomes" id="UP000631114">
    <property type="component" value="Unassembled WGS sequence"/>
</dbReference>
<keyword evidence="3" id="KW-1185">Reference proteome</keyword>
<evidence type="ECO:0000256" key="1">
    <source>
        <dbReference type="ARBA" id="ARBA00022801"/>
    </source>
</evidence>
<dbReference type="Gene3D" id="3.30.379.10">
    <property type="entry name" value="Chitobiase/beta-hexosaminidase domain 2-like"/>
    <property type="match status" value="2"/>
</dbReference>
<name>A0A835H521_9MAGN</name>
<keyword evidence="1" id="KW-0378">Hydrolase</keyword>
<sequence length="110" mass="12357">MKVFGRSKWSTSLCSSVQVANGMGSRAPPRLKLRPGLNWYLKYWCGAHISWDKTGGVQRGSRAPPRLKLRPGLNWYLKYWCGAHISWDKTGGVQLSSINSKPWSTTSCKS</sequence>
<evidence type="ECO:0000313" key="3">
    <source>
        <dbReference type="Proteomes" id="UP000631114"/>
    </source>
</evidence>